<evidence type="ECO:0000256" key="3">
    <source>
        <dbReference type="ARBA" id="ARBA00022475"/>
    </source>
</evidence>
<dbReference type="EMBL" id="LVVZ01000018">
    <property type="protein sequence ID" value="OKL43828.1"/>
    <property type="molecule type" value="Genomic_DNA"/>
</dbReference>
<feature type="transmembrane region" description="Helical" evidence="9">
    <location>
        <begin position="12"/>
        <end position="33"/>
    </location>
</feature>
<dbReference type="GO" id="GO:0015740">
    <property type="term" value="P:C4-dicarboxylate transport"/>
    <property type="evidence" value="ECO:0007669"/>
    <property type="project" value="TreeGrafter"/>
</dbReference>
<dbReference type="InterPro" id="IPR055348">
    <property type="entry name" value="DctQ"/>
</dbReference>
<keyword evidence="3" id="KW-1003">Cell membrane</keyword>
<keyword evidence="6 9" id="KW-1133">Transmembrane helix</keyword>
<evidence type="ECO:0000256" key="1">
    <source>
        <dbReference type="ARBA" id="ARBA00004429"/>
    </source>
</evidence>
<gene>
    <name evidence="11" type="ORF">A3843_12005</name>
</gene>
<comment type="function">
    <text evidence="9">Part of the tripartite ATP-independent periplasmic (TRAP) transport system.</text>
</comment>
<comment type="subcellular location">
    <subcellularLocation>
        <location evidence="1 9">Cell inner membrane</location>
        <topology evidence="1 9">Multi-pass membrane protein</topology>
    </subcellularLocation>
</comment>
<evidence type="ECO:0000256" key="8">
    <source>
        <dbReference type="ARBA" id="ARBA00038436"/>
    </source>
</evidence>
<evidence type="ECO:0000313" key="11">
    <source>
        <dbReference type="EMBL" id="OKL43828.1"/>
    </source>
</evidence>
<evidence type="ECO:0000256" key="6">
    <source>
        <dbReference type="ARBA" id="ARBA00022989"/>
    </source>
</evidence>
<dbReference type="AlphaFoldDB" id="A0A1U7JGK4"/>
<keyword evidence="4 9" id="KW-0997">Cell inner membrane</keyword>
<sequence>MNTRKQYSLEGCVAAVLFIILICVVMLQILGRVDLFTAPVWTEELARWIWVWMAFIAVGEVERTDGHLRMEMLADLMGPRFKLILYTIVDIIYLAATAYLCHIGYKTIMRTWYNESVTLPFTDAALYASYFVASFLIMYRVAQRIYRHVRALKSAPAEGV</sequence>
<dbReference type="GO" id="GO:0005886">
    <property type="term" value="C:plasma membrane"/>
    <property type="evidence" value="ECO:0007669"/>
    <property type="project" value="UniProtKB-SubCell"/>
</dbReference>
<dbReference type="PANTHER" id="PTHR35011">
    <property type="entry name" value="2,3-DIKETO-L-GULONATE TRAP TRANSPORTER SMALL PERMEASE PROTEIN YIAM"/>
    <property type="match status" value="1"/>
</dbReference>
<comment type="subunit">
    <text evidence="9">The complex comprises the extracytoplasmic solute receptor protein and the two transmembrane proteins.</text>
</comment>
<evidence type="ECO:0000256" key="5">
    <source>
        <dbReference type="ARBA" id="ARBA00022692"/>
    </source>
</evidence>
<name>A0A1U7JGK4_9HYPH</name>
<organism evidence="11 12">
    <name type="scientific">Pseudovibrio exalbescens</name>
    <dbReference type="NCBI Taxonomy" id="197461"/>
    <lineage>
        <taxon>Bacteria</taxon>
        <taxon>Pseudomonadati</taxon>
        <taxon>Pseudomonadota</taxon>
        <taxon>Alphaproteobacteria</taxon>
        <taxon>Hyphomicrobiales</taxon>
        <taxon>Stappiaceae</taxon>
        <taxon>Pseudovibrio</taxon>
    </lineage>
</organism>
<evidence type="ECO:0000259" key="10">
    <source>
        <dbReference type="Pfam" id="PF04290"/>
    </source>
</evidence>
<comment type="caution">
    <text evidence="11">The sequence shown here is derived from an EMBL/GenBank/DDBJ whole genome shotgun (WGS) entry which is preliminary data.</text>
</comment>
<dbReference type="STRING" id="197461.A3843_12005"/>
<dbReference type="InterPro" id="IPR007387">
    <property type="entry name" value="TRAP_DctQ"/>
</dbReference>
<evidence type="ECO:0000256" key="7">
    <source>
        <dbReference type="ARBA" id="ARBA00023136"/>
    </source>
</evidence>
<keyword evidence="7 9" id="KW-0472">Membrane</keyword>
<evidence type="ECO:0000256" key="4">
    <source>
        <dbReference type="ARBA" id="ARBA00022519"/>
    </source>
</evidence>
<protein>
    <recommendedName>
        <fullName evidence="9">TRAP transporter small permease protein</fullName>
    </recommendedName>
</protein>
<feature type="transmembrane region" description="Helical" evidence="9">
    <location>
        <begin position="45"/>
        <end position="62"/>
    </location>
</feature>
<evidence type="ECO:0000313" key="12">
    <source>
        <dbReference type="Proteomes" id="UP000185783"/>
    </source>
</evidence>
<dbReference type="RefSeq" id="WP_028481455.1">
    <property type="nucleotide sequence ID" value="NZ_LVVZ01000018.1"/>
</dbReference>
<reference evidence="11 12" key="1">
    <citation type="submission" date="2016-03" db="EMBL/GenBank/DDBJ databases">
        <title>Genome sequence of Nesiotobacter sp. nov., a moderately halophilic alphaproteobacterium isolated from the Yellow Sea, China.</title>
        <authorList>
            <person name="Zhang G."/>
            <person name="Zhang R."/>
        </authorList>
    </citation>
    <scope>NUCLEOTIDE SEQUENCE [LARGE SCALE GENOMIC DNA]</scope>
    <source>
        <strain evidence="11 12">WB1-6</strain>
    </source>
</reference>
<comment type="similarity">
    <text evidence="8 9">Belongs to the TRAP transporter small permease family.</text>
</comment>
<dbReference type="PANTHER" id="PTHR35011:SF2">
    <property type="entry name" value="2,3-DIKETO-L-GULONATE TRAP TRANSPORTER SMALL PERMEASE PROTEIN YIAM"/>
    <property type="match status" value="1"/>
</dbReference>
<feature type="domain" description="Tripartite ATP-independent periplasmic transporters DctQ component" evidence="10">
    <location>
        <begin position="21"/>
        <end position="150"/>
    </location>
</feature>
<proteinExistence type="inferred from homology"/>
<feature type="transmembrane region" description="Helical" evidence="9">
    <location>
        <begin position="83"/>
        <end position="105"/>
    </location>
</feature>
<dbReference type="Proteomes" id="UP000185783">
    <property type="component" value="Unassembled WGS sequence"/>
</dbReference>
<dbReference type="Pfam" id="PF04290">
    <property type="entry name" value="DctQ"/>
    <property type="match status" value="1"/>
</dbReference>
<keyword evidence="2 9" id="KW-0813">Transport</keyword>
<keyword evidence="5 9" id="KW-0812">Transmembrane</keyword>
<dbReference type="GO" id="GO:0022857">
    <property type="term" value="F:transmembrane transporter activity"/>
    <property type="evidence" value="ECO:0007669"/>
    <property type="project" value="UniProtKB-UniRule"/>
</dbReference>
<evidence type="ECO:0000256" key="9">
    <source>
        <dbReference type="RuleBase" id="RU369079"/>
    </source>
</evidence>
<accession>A0A1U7JGK4</accession>
<evidence type="ECO:0000256" key="2">
    <source>
        <dbReference type="ARBA" id="ARBA00022448"/>
    </source>
</evidence>
<keyword evidence="12" id="KW-1185">Reference proteome</keyword>
<feature type="transmembrane region" description="Helical" evidence="9">
    <location>
        <begin position="125"/>
        <end position="142"/>
    </location>
</feature>